<dbReference type="Proteomes" id="UP000660070">
    <property type="component" value="Unassembled WGS sequence"/>
</dbReference>
<accession>A0ABS0F900</accession>
<gene>
    <name evidence="1" type="ORF">IV494_03250</name>
</gene>
<sequence length="151" mass="17597">MKYNLNRFLIAQQNSFHSALAEIKNGKKTSHWMWYVFPQIKGLGKSDIARKFEIENSDEAIEYLKDPVLSERIIELTRILVEEIKGKSAEEIFGFPDYLKFQSSMTLFKSVVENNSVNFPAEKYKIFDKALDEFYKGELDLMTIKLLSKTP</sequence>
<evidence type="ECO:0000313" key="2">
    <source>
        <dbReference type="Proteomes" id="UP000660070"/>
    </source>
</evidence>
<dbReference type="Pfam" id="PF08837">
    <property type="entry name" value="DUF1810"/>
    <property type="match status" value="1"/>
</dbReference>
<dbReference type="RefSeq" id="WP_196078727.1">
    <property type="nucleotide sequence ID" value="NZ_JADPVI010000001.1"/>
</dbReference>
<comment type="caution">
    <text evidence="1">The sequence shown here is derived from an EMBL/GenBank/DDBJ whole genome shotgun (WGS) entry which is preliminary data.</text>
</comment>
<organism evidence="1 2">
    <name type="scientific">Kaistella gelatinilytica</name>
    <dbReference type="NCBI Taxonomy" id="2787636"/>
    <lineage>
        <taxon>Bacteria</taxon>
        <taxon>Pseudomonadati</taxon>
        <taxon>Bacteroidota</taxon>
        <taxon>Flavobacteriia</taxon>
        <taxon>Flavobacteriales</taxon>
        <taxon>Weeksellaceae</taxon>
        <taxon>Chryseobacterium group</taxon>
        <taxon>Kaistella</taxon>
    </lineage>
</organism>
<reference evidence="1 2" key="1">
    <citation type="submission" date="2020-11" db="EMBL/GenBank/DDBJ databases">
        <title>Kaistella gelatinilytica sp. nov., a flavobacterium isolated from Antarctic Soil.</title>
        <authorList>
            <person name="Li J."/>
        </authorList>
    </citation>
    <scope>NUCLEOTIDE SEQUENCE [LARGE SCALE GENOMIC DNA]</scope>
    <source>
        <strain evidence="1 2">G5-32</strain>
    </source>
</reference>
<evidence type="ECO:0000313" key="1">
    <source>
        <dbReference type="EMBL" id="MBF8456189.1"/>
    </source>
</evidence>
<name>A0ABS0F900_9FLAO</name>
<dbReference type="PIRSF" id="PIRSF008546">
    <property type="entry name" value="UCP008546"/>
    <property type="match status" value="1"/>
</dbReference>
<protein>
    <submittedName>
        <fullName evidence="1">DUF1810 domain-containing protein</fullName>
    </submittedName>
</protein>
<dbReference type="SUPFAM" id="SSF140736">
    <property type="entry name" value="Rv1873-like"/>
    <property type="match status" value="1"/>
</dbReference>
<dbReference type="EMBL" id="JADPVI010000001">
    <property type="protein sequence ID" value="MBF8456189.1"/>
    <property type="molecule type" value="Genomic_DNA"/>
</dbReference>
<keyword evidence="2" id="KW-1185">Reference proteome</keyword>
<dbReference type="Gene3D" id="1.25.40.380">
    <property type="entry name" value="Protein of unknown function DUF1810"/>
    <property type="match status" value="1"/>
</dbReference>
<dbReference type="InterPro" id="IPR036287">
    <property type="entry name" value="Rv1873-like_sf"/>
</dbReference>
<proteinExistence type="predicted"/>
<dbReference type="InterPro" id="IPR014937">
    <property type="entry name" value="DUF1810"/>
</dbReference>